<reference evidence="18 19" key="1">
    <citation type="submission" date="2023-11" db="EMBL/GenBank/DDBJ databases">
        <title>Draft genome of Azohydromonas lata strain H1 (DSM1123), a polyhydroxyalkanoate producer.</title>
        <authorList>
            <person name="Traversa D."/>
            <person name="D'Addabbo P."/>
            <person name="Pazzani C."/>
            <person name="Manzari C."/>
            <person name="Chiara M."/>
            <person name="Scrascia M."/>
        </authorList>
    </citation>
    <scope>NUCLEOTIDE SEQUENCE [LARGE SCALE GENOMIC DNA]</scope>
    <source>
        <strain evidence="18 19">H1</strain>
    </source>
</reference>
<keyword evidence="14" id="KW-0175">Coiled coil</keyword>
<dbReference type="Pfam" id="PF17202">
    <property type="entry name" value="sCache_3_3"/>
    <property type="match status" value="1"/>
</dbReference>
<keyword evidence="7 15" id="KW-0812">Transmembrane</keyword>
<feature type="domain" description="Histidine kinase" evidence="16">
    <location>
        <begin position="443"/>
        <end position="654"/>
    </location>
</feature>
<comment type="catalytic activity">
    <reaction evidence="1">
        <text>ATP + protein L-histidine = ADP + protein N-phospho-L-histidine.</text>
        <dbReference type="EC" id="2.7.13.3"/>
    </reaction>
</comment>
<evidence type="ECO:0000256" key="6">
    <source>
        <dbReference type="ARBA" id="ARBA00022679"/>
    </source>
</evidence>
<feature type="domain" description="HAMP" evidence="17">
    <location>
        <begin position="349"/>
        <end position="401"/>
    </location>
</feature>
<dbReference type="Proteomes" id="UP001293718">
    <property type="component" value="Unassembled WGS sequence"/>
</dbReference>
<dbReference type="SMART" id="SM00387">
    <property type="entry name" value="HATPase_c"/>
    <property type="match status" value="1"/>
</dbReference>
<evidence type="ECO:0000259" key="17">
    <source>
        <dbReference type="PROSITE" id="PS50885"/>
    </source>
</evidence>
<comment type="subcellular location">
    <subcellularLocation>
        <location evidence="2">Cell membrane</location>
        <topology evidence="2">Multi-pass membrane protein</topology>
    </subcellularLocation>
</comment>
<evidence type="ECO:0000256" key="4">
    <source>
        <dbReference type="ARBA" id="ARBA00022475"/>
    </source>
</evidence>
<keyword evidence="8" id="KW-0547">Nucleotide-binding</keyword>
<evidence type="ECO:0000256" key="13">
    <source>
        <dbReference type="ARBA" id="ARBA00023136"/>
    </source>
</evidence>
<dbReference type="PRINTS" id="PR00344">
    <property type="entry name" value="BCTRLSENSOR"/>
</dbReference>
<protein>
    <recommendedName>
        <fullName evidence="3">histidine kinase</fullName>
        <ecNumber evidence="3">2.7.13.3</ecNumber>
    </recommendedName>
</protein>
<name>A0ABU5IFD9_9BURK</name>
<dbReference type="Pfam" id="PF00512">
    <property type="entry name" value="HisKA"/>
    <property type="match status" value="1"/>
</dbReference>
<dbReference type="InterPro" id="IPR003594">
    <property type="entry name" value="HATPase_dom"/>
</dbReference>
<organism evidence="18 19">
    <name type="scientific">Azohydromonas lata</name>
    <dbReference type="NCBI Taxonomy" id="45677"/>
    <lineage>
        <taxon>Bacteria</taxon>
        <taxon>Pseudomonadati</taxon>
        <taxon>Pseudomonadota</taxon>
        <taxon>Betaproteobacteria</taxon>
        <taxon>Burkholderiales</taxon>
        <taxon>Sphaerotilaceae</taxon>
        <taxon>Azohydromonas</taxon>
    </lineage>
</organism>
<dbReference type="EMBL" id="JAXOJX010000021">
    <property type="protein sequence ID" value="MDZ5457673.1"/>
    <property type="molecule type" value="Genomic_DNA"/>
</dbReference>
<evidence type="ECO:0000259" key="16">
    <source>
        <dbReference type="PROSITE" id="PS50109"/>
    </source>
</evidence>
<evidence type="ECO:0000256" key="12">
    <source>
        <dbReference type="ARBA" id="ARBA00023012"/>
    </source>
</evidence>
<evidence type="ECO:0000256" key="14">
    <source>
        <dbReference type="SAM" id="Coils"/>
    </source>
</evidence>
<dbReference type="PROSITE" id="PS50109">
    <property type="entry name" value="HIS_KIN"/>
    <property type="match status" value="1"/>
</dbReference>
<evidence type="ECO:0000256" key="11">
    <source>
        <dbReference type="ARBA" id="ARBA00022989"/>
    </source>
</evidence>
<feature type="transmembrane region" description="Helical" evidence="15">
    <location>
        <begin position="323"/>
        <end position="345"/>
    </location>
</feature>
<dbReference type="InterPro" id="IPR003660">
    <property type="entry name" value="HAMP_dom"/>
</dbReference>
<dbReference type="PROSITE" id="PS50885">
    <property type="entry name" value="HAMP"/>
    <property type="match status" value="1"/>
</dbReference>
<keyword evidence="13 15" id="KW-0472">Membrane</keyword>
<dbReference type="Gene3D" id="1.10.287.130">
    <property type="match status" value="1"/>
</dbReference>
<dbReference type="InterPro" id="IPR033463">
    <property type="entry name" value="sCache_3"/>
</dbReference>
<evidence type="ECO:0000256" key="5">
    <source>
        <dbReference type="ARBA" id="ARBA00022553"/>
    </source>
</evidence>
<dbReference type="PANTHER" id="PTHR43065:SF10">
    <property type="entry name" value="PEROXIDE STRESS-ACTIVATED HISTIDINE KINASE MAK3"/>
    <property type="match status" value="1"/>
</dbReference>
<dbReference type="InterPro" id="IPR036890">
    <property type="entry name" value="HATPase_C_sf"/>
</dbReference>
<keyword evidence="4" id="KW-1003">Cell membrane</keyword>
<gene>
    <name evidence="18" type="ORF">SM757_13920</name>
</gene>
<keyword evidence="12" id="KW-0902">Two-component regulatory system</keyword>
<dbReference type="Gene3D" id="3.30.565.10">
    <property type="entry name" value="Histidine kinase-like ATPase, C-terminal domain"/>
    <property type="match status" value="1"/>
</dbReference>
<evidence type="ECO:0000256" key="10">
    <source>
        <dbReference type="ARBA" id="ARBA00022840"/>
    </source>
</evidence>
<dbReference type="InterPro" id="IPR004358">
    <property type="entry name" value="Sig_transdc_His_kin-like_C"/>
</dbReference>
<keyword evidence="19" id="KW-1185">Reference proteome</keyword>
<dbReference type="RefSeq" id="WP_322465929.1">
    <property type="nucleotide sequence ID" value="NZ_JAXOJX010000021.1"/>
</dbReference>
<comment type="caution">
    <text evidence="18">The sequence shown here is derived from an EMBL/GenBank/DDBJ whole genome shotgun (WGS) entry which is preliminary data.</text>
</comment>
<dbReference type="SMART" id="SM00388">
    <property type="entry name" value="HisKA"/>
    <property type="match status" value="1"/>
</dbReference>
<keyword evidence="9" id="KW-0418">Kinase</keyword>
<evidence type="ECO:0000256" key="15">
    <source>
        <dbReference type="SAM" id="Phobius"/>
    </source>
</evidence>
<keyword evidence="10" id="KW-0067">ATP-binding</keyword>
<evidence type="ECO:0000256" key="8">
    <source>
        <dbReference type="ARBA" id="ARBA00022741"/>
    </source>
</evidence>
<dbReference type="Pfam" id="PF02518">
    <property type="entry name" value="HATPase_c"/>
    <property type="match status" value="1"/>
</dbReference>
<evidence type="ECO:0000256" key="7">
    <source>
        <dbReference type="ARBA" id="ARBA00022692"/>
    </source>
</evidence>
<dbReference type="InterPro" id="IPR005467">
    <property type="entry name" value="His_kinase_dom"/>
</dbReference>
<dbReference type="SUPFAM" id="SSF55874">
    <property type="entry name" value="ATPase domain of HSP90 chaperone/DNA topoisomerase II/histidine kinase"/>
    <property type="match status" value="1"/>
</dbReference>
<evidence type="ECO:0000313" key="18">
    <source>
        <dbReference type="EMBL" id="MDZ5457673.1"/>
    </source>
</evidence>
<accession>A0ABU5IFD9</accession>
<dbReference type="EC" id="2.7.13.3" evidence="3"/>
<keyword evidence="6" id="KW-0808">Transferase</keyword>
<keyword evidence="11 15" id="KW-1133">Transmembrane helix</keyword>
<evidence type="ECO:0000313" key="19">
    <source>
        <dbReference type="Proteomes" id="UP001293718"/>
    </source>
</evidence>
<dbReference type="SUPFAM" id="SSF47384">
    <property type="entry name" value="Homodimeric domain of signal transducing histidine kinase"/>
    <property type="match status" value="1"/>
</dbReference>
<evidence type="ECO:0000256" key="3">
    <source>
        <dbReference type="ARBA" id="ARBA00012438"/>
    </source>
</evidence>
<evidence type="ECO:0000256" key="2">
    <source>
        <dbReference type="ARBA" id="ARBA00004651"/>
    </source>
</evidence>
<dbReference type="InterPro" id="IPR036097">
    <property type="entry name" value="HisK_dim/P_sf"/>
</dbReference>
<dbReference type="PANTHER" id="PTHR43065">
    <property type="entry name" value="SENSOR HISTIDINE KINASE"/>
    <property type="match status" value="1"/>
</dbReference>
<dbReference type="SUPFAM" id="SSF103190">
    <property type="entry name" value="Sensory domain-like"/>
    <property type="match status" value="1"/>
</dbReference>
<proteinExistence type="predicted"/>
<dbReference type="InterPro" id="IPR029151">
    <property type="entry name" value="Sensor-like_sf"/>
</dbReference>
<evidence type="ECO:0000256" key="1">
    <source>
        <dbReference type="ARBA" id="ARBA00000085"/>
    </source>
</evidence>
<sequence length="656" mass="71117">MTRAPGSIRRQLLTLSLLPAGVALPLLGVALAWWGSSALDALLVTKVRADLAVAHGYFERVRSEMGASAAALADSQALQSALARGTAPAELGALLQRFKEREGVDFVNLRDAEGRLLATDFGPPPQATRAGWFNGPASRSAVEVLAPQDFALLAPALQSRVAVPLLPTPYAAPTERSTEERALVLLARAPVADARGHITHYLQAGTLLNRNLAFIDHINEIVYPPGTLPFGSRGTATLFLDDLRITTNVRLFEGGAAHRAIGTRVSQQVREAVLGRGSTWLDRAFVVGDWYVSAYAPLADGEGRRVGMLYVGFLEQPFTLLKYGVLLGIGALFFAVMGAAAWLSLRRARALYQPLERMAHTMREVQSGQRARVGPLQGSPELGALGAHLDGLLDTVDEQTRALRWANAELDAKVEERTRELQAAQRQLLRSEKMAAIGQLTASIAHEVNNPIAVLQGNLDLMRELLGEHVNSVRDELKLADEQVERMRLIVAQLLQFSRPTEYAGYVQAVDPAQALQDCLRLVGPQLARSRVQVKQQFAHTRTAAINRQELQQVLVNLLLNALQAMGNGGVLRLSTRDEAEGVLISVADSGPGLAPEVLRDLFQPFMTTKHDGTGLGLWISHGLIERYGGALRARNRDDGESGAVFEVWVPGETVA</sequence>
<dbReference type="InterPro" id="IPR003661">
    <property type="entry name" value="HisK_dim/P_dom"/>
</dbReference>
<feature type="coiled-coil region" evidence="14">
    <location>
        <begin position="407"/>
        <end position="434"/>
    </location>
</feature>
<evidence type="ECO:0000256" key="9">
    <source>
        <dbReference type="ARBA" id="ARBA00022777"/>
    </source>
</evidence>
<keyword evidence="5" id="KW-0597">Phosphoprotein</keyword>
<dbReference type="CDD" id="cd00082">
    <property type="entry name" value="HisKA"/>
    <property type="match status" value="1"/>
</dbReference>